<accession>A0A1A9GPU2</accession>
<evidence type="ECO:0000313" key="4">
    <source>
        <dbReference type="Proteomes" id="UP000077868"/>
    </source>
</evidence>
<sequence length="228" mass="22691">MAEPSRGRRTFAPVVLVGLAAGTLVAVAGTRPGVDVDADPGSGVTAAVGLTGPQAAYDMPLVTSLALVALAVWGVVLVSRGLVRRLVAGLGVLASLGALVAAVVAGLSLPDDLRTALDQVGAGETAVSRTGWYAAGVVGALVLLLAALASVRLVPQWPEMGSRYDAPTGGVTVGAAAVRPVAEQSNLDLWRALDEGHDPTDVPEETSGTDGGDDAGADRSGSDPSTPL</sequence>
<keyword evidence="2" id="KW-0472">Membrane</keyword>
<feature type="region of interest" description="Disordered" evidence="1">
    <location>
        <begin position="190"/>
        <end position="228"/>
    </location>
</feature>
<evidence type="ECO:0000313" key="3">
    <source>
        <dbReference type="EMBL" id="ANH40096.1"/>
    </source>
</evidence>
<dbReference type="PATRIC" id="fig|1300347.3.peg.3701"/>
<dbReference type="InterPro" id="IPR019051">
    <property type="entry name" value="Trp_biosyn_TM_oprn/chp"/>
</dbReference>
<dbReference type="STRING" id="1300347.I601_3691"/>
<dbReference type="KEGG" id="ndk:I601_3691"/>
<name>A0A1A9GPU2_9ACTN</name>
<keyword evidence="2 3" id="KW-0812">Transmembrane</keyword>
<feature type="transmembrane region" description="Helical" evidence="2">
    <location>
        <begin position="86"/>
        <end position="110"/>
    </location>
</feature>
<dbReference type="Proteomes" id="UP000077868">
    <property type="component" value="Chromosome"/>
</dbReference>
<dbReference type="EMBL" id="CP015079">
    <property type="protein sequence ID" value="ANH40096.1"/>
    <property type="molecule type" value="Genomic_DNA"/>
</dbReference>
<dbReference type="AlphaFoldDB" id="A0A1A9GPU2"/>
<reference evidence="3 4" key="1">
    <citation type="submission" date="2016-03" db="EMBL/GenBank/DDBJ databases">
        <title>Complete genome sequence of a soil Actinobacterium, Nocardioides dokdonensis FR1436.</title>
        <authorList>
            <person name="Kwon S.-K."/>
            <person name="Kim K."/>
            <person name="Kim J.F."/>
        </authorList>
    </citation>
    <scope>NUCLEOTIDE SEQUENCE [LARGE SCALE GENOMIC DNA]</scope>
    <source>
        <strain evidence="3 4">FR1436</strain>
    </source>
</reference>
<dbReference type="Pfam" id="PF09534">
    <property type="entry name" value="Trp_oprn_chp"/>
    <property type="match status" value="1"/>
</dbReference>
<evidence type="ECO:0000256" key="2">
    <source>
        <dbReference type="SAM" id="Phobius"/>
    </source>
</evidence>
<proteinExistence type="predicted"/>
<gene>
    <name evidence="3" type="ORF">I601_3691</name>
</gene>
<feature type="transmembrane region" description="Helical" evidence="2">
    <location>
        <begin position="130"/>
        <end position="154"/>
    </location>
</feature>
<feature type="transmembrane region" description="Helical" evidence="2">
    <location>
        <begin position="59"/>
        <end position="79"/>
    </location>
</feature>
<dbReference type="RefSeq" id="WP_068112936.1">
    <property type="nucleotide sequence ID" value="NZ_CP015079.1"/>
</dbReference>
<keyword evidence="4" id="KW-1185">Reference proteome</keyword>
<organism evidence="3 4">
    <name type="scientific">Nocardioides dokdonensis FR1436</name>
    <dbReference type="NCBI Taxonomy" id="1300347"/>
    <lineage>
        <taxon>Bacteria</taxon>
        <taxon>Bacillati</taxon>
        <taxon>Actinomycetota</taxon>
        <taxon>Actinomycetes</taxon>
        <taxon>Propionibacteriales</taxon>
        <taxon>Nocardioidaceae</taxon>
        <taxon>Nocardioides</taxon>
    </lineage>
</organism>
<keyword evidence="2" id="KW-1133">Transmembrane helix</keyword>
<feature type="compositionally biased region" description="Basic and acidic residues" evidence="1">
    <location>
        <begin position="191"/>
        <end position="200"/>
    </location>
</feature>
<protein>
    <submittedName>
        <fullName evidence="3">Tryptophan-associated transmembrane protein (Trp_oprn_chp)</fullName>
    </submittedName>
</protein>
<evidence type="ECO:0000256" key="1">
    <source>
        <dbReference type="SAM" id="MobiDB-lite"/>
    </source>
</evidence>